<keyword evidence="10" id="KW-1185">Reference proteome</keyword>
<reference evidence="9" key="2">
    <citation type="submission" date="2021-04" db="EMBL/GenBank/DDBJ databases">
        <authorList>
            <person name="Liu J."/>
        </authorList>
    </citation>
    <scope>NUCLEOTIDE SEQUENCE</scope>
    <source>
        <strain evidence="9">BAD-6</strain>
    </source>
</reference>
<dbReference type="InterPro" id="IPR025943">
    <property type="entry name" value="Sigma_54_int_dom_ATP-bd_2"/>
</dbReference>
<evidence type="ECO:0000256" key="3">
    <source>
        <dbReference type="ARBA" id="ARBA00023015"/>
    </source>
</evidence>
<feature type="domain" description="PAC" evidence="8">
    <location>
        <begin position="170"/>
        <end position="221"/>
    </location>
</feature>
<dbReference type="PROSITE" id="PS00675">
    <property type="entry name" value="SIGMA54_INTERACT_1"/>
    <property type="match status" value="1"/>
</dbReference>
<reference evidence="9" key="1">
    <citation type="submission" date="2021-04" db="EMBL/GenBank/DDBJ databases">
        <title>Sinoanaerobacter chloroacetimidivorans sp. nov., an obligate anaerobic bacterium isolated from anaerobic sludge.</title>
        <authorList>
            <person name="Bao Y."/>
        </authorList>
    </citation>
    <scope>NUCLEOTIDE SEQUENCE</scope>
    <source>
        <strain evidence="9">BAD-6</strain>
    </source>
</reference>
<dbReference type="AlphaFoldDB" id="A0A8J7W1Y3"/>
<dbReference type="PANTHER" id="PTHR32071:SF57">
    <property type="entry name" value="C4-DICARBOXYLATE TRANSPORT TRANSCRIPTIONAL REGULATORY PROTEIN DCTD"/>
    <property type="match status" value="1"/>
</dbReference>
<dbReference type="InterPro" id="IPR009057">
    <property type="entry name" value="Homeodomain-like_sf"/>
</dbReference>
<accession>A0A8J7W1Y3</accession>
<dbReference type="EMBL" id="JAGSND010000012">
    <property type="protein sequence ID" value="MBR0599357.1"/>
    <property type="molecule type" value="Genomic_DNA"/>
</dbReference>
<dbReference type="PROSITE" id="PS00688">
    <property type="entry name" value="SIGMA54_INTERACT_3"/>
    <property type="match status" value="1"/>
</dbReference>
<evidence type="ECO:0000256" key="5">
    <source>
        <dbReference type="ARBA" id="ARBA00023163"/>
    </source>
</evidence>
<keyword evidence="4" id="KW-0238">DNA-binding</keyword>
<evidence type="ECO:0000313" key="9">
    <source>
        <dbReference type="EMBL" id="MBR0599357.1"/>
    </source>
</evidence>
<dbReference type="PROSITE" id="PS50113">
    <property type="entry name" value="PAC"/>
    <property type="match status" value="1"/>
</dbReference>
<evidence type="ECO:0000313" key="10">
    <source>
        <dbReference type="Proteomes" id="UP000675664"/>
    </source>
</evidence>
<keyword evidence="3" id="KW-0805">Transcription regulation</keyword>
<dbReference type="GO" id="GO:0006355">
    <property type="term" value="P:regulation of DNA-templated transcription"/>
    <property type="evidence" value="ECO:0007669"/>
    <property type="project" value="InterPro"/>
</dbReference>
<dbReference type="Gene3D" id="3.30.450.20">
    <property type="entry name" value="PAS domain"/>
    <property type="match status" value="1"/>
</dbReference>
<dbReference type="InterPro" id="IPR035965">
    <property type="entry name" value="PAS-like_dom_sf"/>
</dbReference>
<organism evidence="9 10">
    <name type="scientific">Sinanaerobacter chloroacetimidivorans</name>
    <dbReference type="NCBI Taxonomy" id="2818044"/>
    <lineage>
        <taxon>Bacteria</taxon>
        <taxon>Bacillati</taxon>
        <taxon>Bacillota</taxon>
        <taxon>Clostridia</taxon>
        <taxon>Peptostreptococcales</taxon>
        <taxon>Anaerovoracaceae</taxon>
        <taxon>Sinanaerobacter</taxon>
    </lineage>
</organism>
<keyword evidence="1" id="KW-0547">Nucleotide-binding</keyword>
<dbReference type="InterPro" id="IPR027417">
    <property type="entry name" value="P-loop_NTPase"/>
</dbReference>
<sequence length="559" mass="64204">MITISKDFMESMPIALILTDEQGNIYKMNEAAVKIQKSMGLSSIHSIAEIDPKFEAKALEGQEQSQWTHCINNCLIQINLYKVRYEESDSYYLYVYNQLKYKMNEMDQVMDFIDDVVIIFNKDLVLEKINDAFQRHTGIDGKAYIGKSIFEIENDNMLEDPLAPKVVEAKEILSKKVKYSNGSVLTLTGVPILTKEGDIKKVIITGRDITKIIDLEEKLKKAENQKKKYYTKLKELEEYLGANEVIYSSDEMQKILNIAIKASKTDSSIFIWGESGVGKEVMARLIHNTSSRKDKPCIAINCAAIPKELLESEFFGYEEGAFTGARKQGKKGLFEEADGGTIFLDEIGELPIEMQSKLLRVIQENGFTKVGGSKFIPVNVRYISATNLTRDQLLNHKRFRQDLFFRLGVIPIRILPLRERKEDIFPLVHHFLKHFNYKYNLNVSISKEVMKHLYRYDWPGNVRELKNIIERLVILAETDVIDEEEYQLIIKFDIYNHDTGGGIVNDSVMPLKEAYKILEENMIKRALSEHSNVVEAAERLGIAPSTIYRKIKKGEIHLK</sequence>
<dbReference type="InterPro" id="IPR002197">
    <property type="entry name" value="HTH_Fis"/>
</dbReference>
<proteinExistence type="predicted"/>
<dbReference type="Pfam" id="PF00158">
    <property type="entry name" value="Sigma54_activat"/>
    <property type="match status" value="1"/>
</dbReference>
<feature type="coiled-coil region" evidence="6">
    <location>
        <begin position="212"/>
        <end position="239"/>
    </location>
</feature>
<dbReference type="GO" id="GO:0005524">
    <property type="term" value="F:ATP binding"/>
    <property type="evidence" value="ECO:0007669"/>
    <property type="project" value="UniProtKB-KW"/>
</dbReference>
<protein>
    <submittedName>
        <fullName evidence="9">Sigma 54-interacting transcriptional regulator</fullName>
    </submittedName>
</protein>
<evidence type="ECO:0000256" key="2">
    <source>
        <dbReference type="ARBA" id="ARBA00022840"/>
    </source>
</evidence>
<dbReference type="Gene3D" id="3.40.50.300">
    <property type="entry name" value="P-loop containing nucleotide triphosphate hydrolases"/>
    <property type="match status" value="1"/>
</dbReference>
<dbReference type="PROSITE" id="PS00676">
    <property type="entry name" value="SIGMA54_INTERACT_2"/>
    <property type="match status" value="1"/>
</dbReference>
<comment type="caution">
    <text evidence="9">The sequence shown here is derived from an EMBL/GenBank/DDBJ whole genome shotgun (WGS) entry which is preliminary data.</text>
</comment>
<dbReference type="InterPro" id="IPR002078">
    <property type="entry name" value="Sigma_54_int"/>
</dbReference>
<dbReference type="FunFam" id="3.40.50.300:FF:000006">
    <property type="entry name" value="DNA-binding transcriptional regulator NtrC"/>
    <property type="match status" value="1"/>
</dbReference>
<dbReference type="GO" id="GO:0043565">
    <property type="term" value="F:sequence-specific DNA binding"/>
    <property type="evidence" value="ECO:0007669"/>
    <property type="project" value="InterPro"/>
</dbReference>
<gene>
    <name evidence="9" type="ORF">KCX82_15830</name>
</gene>
<dbReference type="PANTHER" id="PTHR32071">
    <property type="entry name" value="TRANSCRIPTIONAL REGULATORY PROTEIN"/>
    <property type="match status" value="1"/>
</dbReference>
<dbReference type="CDD" id="cd00009">
    <property type="entry name" value="AAA"/>
    <property type="match status" value="1"/>
</dbReference>
<evidence type="ECO:0000256" key="1">
    <source>
        <dbReference type="ARBA" id="ARBA00022741"/>
    </source>
</evidence>
<dbReference type="Gene3D" id="1.10.10.60">
    <property type="entry name" value="Homeodomain-like"/>
    <property type="match status" value="1"/>
</dbReference>
<dbReference type="SUPFAM" id="SSF46689">
    <property type="entry name" value="Homeodomain-like"/>
    <property type="match status" value="1"/>
</dbReference>
<dbReference type="Pfam" id="PF08448">
    <property type="entry name" value="PAS_4"/>
    <property type="match status" value="1"/>
</dbReference>
<dbReference type="SUPFAM" id="SSF52540">
    <property type="entry name" value="P-loop containing nucleoside triphosphate hydrolases"/>
    <property type="match status" value="1"/>
</dbReference>
<dbReference type="PROSITE" id="PS50045">
    <property type="entry name" value="SIGMA54_INTERACT_4"/>
    <property type="match status" value="1"/>
</dbReference>
<dbReference type="Pfam" id="PF02954">
    <property type="entry name" value="HTH_8"/>
    <property type="match status" value="1"/>
</dbReference>
<dbReference type="Proteomes" id="UP000675664">
    <property type="component" value="Unassembled WGS sequence"/>
</dbReference>
<name>A0A8J7W1Y3_9FIRM</name>
<dbReference type="InterPro" id="IPR013656">
    <property type="entry name" value="PAS_4"/>
</dbReference>
<evidence type="ECO:0000256" key="4">
    <source>
        <dbReference type="ARBA" id="ARBA00023125"/>
    </source>
</evidence>
<keyword evidence="5" id="KW-0804">Transcription</keyword>
<dbReference type="InterPro" id="IPR000700">
    <property type="entry name" value="PAS-assoc_C"/>
</dbReference>
<dbReference type="InterPro" id="IPR025944">
    <property type="entry name" value="Sigma_54_int_dom_CS"/>
</dbReference>
<evidence type="ECO:0000256" key="6">
    <source>
        <dbReference type="SAM" id="Coils"/>
    </source>
</evidence>
<dbReference type="InterPro" id="IPR003593">
    <property type="entry name" value="AAA+_ATPase"/>
</dbReference>
<dbReference type="SMART" id="SM00382">
    <property type="entry name" value="AAA"/>
    <property type="match status" value="1"/>
</dbReference>
<dbReference type="Gene3D" id="1.10.8.60">
    <property type="match status" value="1"/>
</dbReference>
<dbReference type="RefSeq" id="WP_227019489.1">
    <property type="nucleotide sequence ID" value="NZ_JAGSND010000012.1"/>
</dbReference>
<dbReference type="InterPro" id="IPR058031">
    <property type="entry name" value="AAA_lid_NorR"/>
</dbReference>
<dbReference type="Pfam" id="PF25601">
    <property type="entry name" value="AAA_lid_14"/>
    <property type="match status" value="1"/>
</dbReference>
<keyword evidence="2" id="KW-0067">ATP-binding</keyword>
<feature type="domain" description="Sigma-54 factor interaction" evidence="7">
    <location>
        <begin position="245"/>
        <end position="474"/>
    </location>
</feature>
<dbReference type="SUPFAM" id="SSF55785">
    <property type="entry name" value="PYP-like sensor domain (PAS domain)"/>
    <property type="match status" value="1"/>
</dbReference>
<evidence type="ECO:0000259" key="7">
    <source>
        <dbReference type="PROSITE" id="PS50045"/>
    </source>
</evidence>
<keyword evidence="6" id="KW-0175">Coiled coil</keyword>
<dbReference type="InterPro" id="IPR025662">
    <property type="entry name" value="Sigma_54_int_dom_ATP-bd_1"/>
</dbReference>
<evidence type="ECO:0000259" key="8">
    <source>
        <dbReference type="PROSITE" id="PS50113"/>
    </source>
</evidence>